<dbReference type="AlphaFoldDB" id="A0A3Q7HRZ9"/>
<reference evidence="1" key="2">
    <citation type="submission" date="2019-01" db="UniProtKB">
        <authorList>
            <consortium name="EnsemblPlants"/>
        </authorList>
    </citation>
    <scope>IDENTIFICATION</scope>
    <source>
        <strain evidence="1">cv. Heinz 1706</strain>
    </source>
</reference>
<name>A0A3Q7HRZ9_SOLLC</name>
<proteinExistence type="predicted"/>
<evidence type="ECO:0000313" key="1">
    <source>
        <dbReference type="EnsemblPlants" id="Solyc08g078083.1.1"/>
    </source>
</evidence>
<sequence>MISLVSIADITLVAWWQSPQILRFLNILIGISGGNFIKPKAMANFSLCHRSSCSFCSSPTSCNEESRSGSRPSKFLAANSATSKFLWILQEPKSDPNSAIWGLNCIFLIKSTASFSFPARPMFHVTILFSTISWNIFSAISTFPDLIYPVTIAVLAITPFTGASLNNSNADSNSPDSTYPATIAFQVTSFLTGITRNNSSASPISPF</sequence>
<evidence type="ECO:0000313" key="2">
    <source>
        <dbReference type="Proteomes" id="UP000004994"/>
    </source>
</evidence>
<keyword evidence="2" id="KW-1185">Reference proteome</keyword>
<protein>
    <submittedName>
        <fullName evidence="1">Uncharacterized protein</fullName>
    </submittedName>
</protein>
<dbReference type="Proteomes" id="UP000004994">
    <property type="component" value="Chromosome 8"/>
</dbReference>
<dbReference type="Gramene" id="Solyc08g078083.1.1">
    <property type="protein sequence ID" value="Solyc08g078083.1.1"/>
    <property type="gene ID" value="Solyc08g078083.1"/>
</dbReference>
<dbReference type="EnsemblPlants" id="Solyc08g078083.1.1">
    <property type="protein sequence ID" value="Solyc08g078083.1.1"/>
    <property type="gene ID" value="Solyc08g078083.1"/>
</dbReference>
<dbReference type="InParanoid" id="A0A3Q7HRZ9"/>
<accession>A0A3Q7HRZ9</accession>
<organism evidence="1">
    <name type="scientific">Solanum lycopersicum</name>
    <name type="common">Tomato</name>
    <name type="synonym">Lycopersicon esculentum</name>
    <dbReference type="NCBI Taxonomy" id="4081"/>
    <lineage>
        <taxon>Eukaryota</taxon>
        <taxon>Viridiplantae</taxon>
        <taxon>Streptophyta</taxon>
        <taxon>Embryophyta</taxon>
        <taxon>Tracheophyta</taxon>
        <taxon>Spermatophyta</taxon>
        <taxon>Magnoliopsida</taxon>
        <taxon>eudicotyledons</taxon>
        <taxon>Gunneridae</taxon>
        <taxon>Pentapetalae</taxon>
        <taxon>asterids</taxon>
        <taxon>lamiids</taxon>
        <taxon>Solanales</taxon>
        <taxon>Solanaceae</taxon>
        <taxon>Solanoideae</taxon>
        <taxon>Solaneae</taxon>
        <taxon>Solanum</taxon>
        <taxon>Solanum subgen. Lycopersicon</taxon>
    </lineage>
</organism>
<reference evidence="1" key="1">
    <citation type="journal article" date="2012" name="Nature">
        <title>The tomato genome sequence provides insights into fleshy fruit evolution.</title>
        <authorList>
            <consortium name="Tomato Genome Consortium"/>
        </authorList>
    </citation>
    <scope>NUCLEOTIDE SEQUENCE [LARGE SCALE GENOMIC DNA]</scope>
    <source>
        <strain evidence="1">cv. Heinz 1706</strain>
    </source>
</reference>